<evidence type="ECO:0000256" key="1">
    <source>
        <dbReference type="SAM" id="MobiDB-lite"/>
    </source>
</evidence>
<dbReference type="NCBIfam" id="TIGR01764">
    <property type="entry name" value="excise"/>
    <property type="match status" value="1"/>
</dbReference>
<reference evidence="3" key="1">
    <citation type="submission" date="2020-09" db="EMBL/GenBank/DDBJ databases">
        <title>Genome seq and assembly of Limnohabitants sp.</title>
        <authorList>
            <person name="Chhetri G."/>
        </authorList>
    </citation>
    <scope>NUCLEOTIDE SEQUENCE</scope>
    <source>
        <strain evidence="3">JUR4</strain>
    </source>
</reference>
<organism evidence="3 4">
    <name type="scientific">Limnohabitans radicicola</name>
    <dbReference type="NCBI Taxonomy" id="2771427"/>
    <lineage>
        <taxon>Bacteria</taxon>
        <taxon>Pseudomonadati</taxon>
        <taxon>Pseudomonadota</taxon>
        <taxon>Betaproteobacteria</taxon>
        <taxon>Burkholderiales</taxon>
        <taxon>Comamonadaceae</taxon>
        <taxon>Limnohabitans</taxon>
    </lineage>
</organism>
<dbReference type="AlphaFoldDB" id="A0A927FG86"/>
<protein>
    <submittedName>
        <fullName evidence="3">Excisionase family DNA-binding protein</fullName>
    </submittedName>
</protein>
<dbReference type="EMBL" id="JACYFT010000001">
    <property type="protein sequence ID" value="MBD8049483.1"/>
    <property type="molecule type" value="Genomic_DNA"/>
</dbReference>
<feature type="region of interest" description="Disordered" evidence="1">
    <location>
        <begin position="181"/>
        <end position="204"/>
    </location>
</feature>
<proteinExistence type="predicted"/>
<dbReference type="RefSeq" id="WP_191817945.1">
    <property type="nucleotide sequence ID" value="NZ_JACYFT010000001.1"/>
</dbReference>
<dbReference type="Pfam" id="PF12728">
    <property type="entry name" value="HTH_17"/>
    <property type="match status" value="1"/>
</dbReference>
<evidence type="ECO:0000259" key="2">
    <source>
        <dbReference type="Pfam" id="PF12728"/>
    </source>
</evidence>
<accession>A0A927FG86</accession>
<sequence>MKNNKTASNYLSTTQAAQRLGLSVGTIQRMVEAGVLQAYTTQGGHRRILTSSLTHYCRGATGVSESSAQVYVLAATAPPAPDGPALAQIAGLQLITNPLELTGLHHKIHVIFIDARIPWLPWHNLDLADSLGTDAHCILYNSGQLPEPLQAALQGQATLYPGNVSADLVQGYLLGHSTASLQGAHQPTHHPKPDKTGNLKTPHH</sequence>
<gene>
    <name evidence="3" type="ORF">IC609_02930</name>
</gene>
<evidence type="ECO:0000313" key="4">
    <source>
        <dbReference type="Proteomes" id="UP000647424"/>
    </source>
</evidence>
<comment type="caution">
    <text evidence="3">The sequence shown here is derived from an EMBL/GenBank/DDBJ whole genome shotgun (WGS) entry which is preliminary data.</text>
</comment>
<dbReference type="InterPro" id="IPR041657">
    <property type="entry name" value="HTH_17"/>
</dbReference>
<dbReference type="SUPFAM" id="SSF46955">
    <property type="entry name" value="Putative DNA-binding domain"/>
    <property type="match status" value="1"/>
</dbReference>
<dbReference type="Proteomes" id="UP000647424">
    <property type="component" value="Unassembled WGS sequence"/>
</dbReference>
<dbReference type="InterPro" id="IPR009061">
    <property type="entry name" value="DNA-bd_dom_put_sf"/>
</dbReference>
<name>A0A927FG86_9BURK</name>
<dbReference type="InterPro" id="IPR010093">
    <property type="entry name" value="SinI_DNA-bd"/>
</dbReference>
<feature type="domain" description="Helix-turn-helix" evidence="2">
    <location>
        <begin position="10"/>
        <end position="56"/>
    </location>
</feature>
<keyword evidence="4" id="KW-1185">Reference proteome</keyword>
<dbReference type="Gene3D" id="1.10.1660.10">
    <property type="match status" value="1"/>
</dbReference>
<dbReference type="GO" id="GO:0003677">
    <property type="term" value="F:DNA binding"/>
    <property type="evidence" value="ECO:0007669"/>
    <property type="project" value="UniProtKB-KW"/>
</dbReference>
<keyword evidence="3" id="KW-0238">DNA-binding</keyword>
<evidence type="ECO:0000313" key="3">
    <source>
        <dbReference type="EMBL" id="MBD8049483.1"/>
    </source>
</evidence>